<evidence type="ECO:0000313" key="3">
    <source>
        <dbReference type="Proteomes" id="UP000051934"/>
    </source>
</evidence>
<feature type="transmembrane region" description="Helical" evidence="1">
    <location>
        <begin position="34"/>
        <end position="55"/>
    </location>
</feature>
<feature type="transmembrane region" description="Helical" evidence="1">
    <location>
        <begin position="12"/>
        <end position="28"/>
    </location>
</feature>
<gene>
    <name evidence="2" type="ORF">ABR69_08365</name>
</gene>
<dbReference type="EMBL" id="LIBB01000050">
    <property type="protein sequence ID" value="KRO72730.1"/>
    <property type="molecule type" value="Genomic_DNA"/>
</dbReference>
<proteinExistence type="predicted"/>
<sequence length="145" mass="16206">MFAVDVRLSPLIPLAILFAHAVFLYAVFDLPLTFIVKMPFALGIILSLAVSFHRCSSRHPSRIRRLIITRTKSLLITQQGAGGLGGVAGIVEKAVPSLVRCGEFLIILRFESVEKNGRPTVLRLWPGSLSRRDASLLRRYLYFSR</sequence>
<evidence type="ECO:0000256" key="1">
    <source>
        <dbReference type="SAM" id="Phobius"/>
    </source>
</evidence>
<comment type="caution">
    <text evidence="2">The sequence shown here is derived from an EMBL/GenBank/DDBJ whole genome shotgun (WGS) entry which is preliminary data.</text>
</comment>
<evidence type="ECO:0008006" key="4">
    <source>
        <dbReference type="Google" id="ProtNLM"/>
    </source>
</evidence>
<accession>A0A0R2SJE2</accession>
<keyword evidence="1" id="KW-0812">Transmembrane</keyword>
<keyword evidence="1" id="KW-1133">Transmembrane helix</keyword>
<protein>
    <recommendedName>
        <fullName evidence="4">Toxin CptA</fullName>
    </recommendedName>
</protein>
<evidence type="ECO:0000313" key="2">
    <source>
        <dbReference type="EMBL" id="KRO72730.1"/>
    </source>
</evidence>
<organism evidence="2 3">
    <name type="scientific">OM182 bacterium BACL3 MAG-120507-bin80</name>
    <dbReference type="NCBI Taxonomy" id="1655577"/>
    <lineage>
        <taxon>Bacteria</taxon>
        <taxon>Pseudomonadati</taxon>
        <taxon>Pseudomonadota</taxon>
        <taxon>Gammaproteobacteria</taxon>
        <taxon>OMG group</taxon>
        <taxon>OM182 clade</taxon>
    </lineage>
</organism>
<dbReference type="Proteomes" id="UP000051934">
    <property type="component" value="Unassembled WGS sequence"/>
</dbReference>
<keyword evidence="1" id="KW-0472">Membrane</keyword>
<reference evidence="2 3" key="1">
    <citation type="submission" date="2015-10" db="EMBL/GenBank/DDBJ databases">
        <title>Metagenome-Assembled Genomes uncover a global brackish microbiome.</title>
        <authorList>
            <person name="Hugerth L.W."/>
            <person name="Larsson J."/>
            <person name="Alneberg J."/>
            <person name="Lindh M.V."/>
            <person name="Legrand C."/>
            <person name="Pinhassi J."/>
            <person name="Andersson A.F."/>
        </authorList>
    </citation>
    <scope>NUCLEOTIDE SEQUENCE [LARGE SCALE GENOMIC DNA]</scope>
    <source>
        <strain evidence="2">BACL4 MAG-120507-bin80</strain>
    </source>
</reference>
<dbReference type="AlphaFoldDB" id="A0A0R2SJE2"/>
<name>A0A0R2SJE2_9GAMM</name>